<comment type="caution">
    <text evidence="2">The sequence shown here is derived from an EMBL/GenBank/DDBJ whole genome shotgun (WGS) entry which is preliminary data.</text>
</comment>
<dbReference type="Gene3D" id="3.30.2130.10">
    <property type="entry name" value="VC0802-like"/>
    <property type="match status" value="1"/>
</dbReference>
<dbReference type="InterPro" id="IPR002912">
    <property type="entry name" value="ACT_dom"/>
</dbReference>
<evidence type="ECO:0000313" key="2">
    <source>
        <dbReference type="EMBL" id="PIZ15608.1"/>
    </source>
</evidence>
<dbReference type="PANTHER" id="PTHR40099">
    <property type="entry name" value="ACETOLACTATE SYNTHASE, SMALL SUBUNIT"/>
    <property type="match status" value="1"/>
</dbReference>
<evidence type="ECO:0000313" key="3">
    <source>
        <dbReference type="Proteomes" id="UP000229307"/>
    </source>
</evidence>
<dbReference type="PROSITE" id="PS51671">
    <property type="entry name" value="ACT"/>
    <property type="match status" value="1"/>
</dbReference>
<gene>
    <name evidence="2" type="ORF">COY52_09375</name>
</gene>
<dbReference type="EMBL" id="PFMR01000251">
    <property type="protein sequence ID" value="PIZ15608.1"/>
    <property type="molecule type" value="Genomic_DNA"/>
</dbReference>
<dbReference type="CDD" id="cd02116">
    <property type="entry name" value="ACT"/>
    <property type="match status" value="2"/>
</dbReference>
<evidence type="ECO:0000259" key="1">
    <source>
        <dbReference type="PROSITE" id="PS51671"/>
    </source>
</evidence>
<dbReference type="SUPFAM" id="SSF55021">
    <property type="entry name" value="ACT-like"/>
    <property type="match status" value="1"/>
</dbReference>
<dbReference type="Proteomes" id="UP000229307">
    <property type="component" value="Unassembled WGS sequence"/>
</dbReference>
<organism evidence="2 3">
    <name type="scientific">Candidatus Desantisbacteria bacterium CG_4_10_14_0_8_um_filter_48_22</name>
    <dbReference type="NCBI Taxonomy" id="1974543"/>
    <lineage>
        <taxon>Bacteria</taxon>
        <taxon>Candidatus Desantisiibacteriota</taxon>
    </lineage>
</organism>
<dbReference type="PANTHER" id="PTHR40099:SF1">
    <property type="entry name" value="ACETOLACTATE SYNTHASE, SMALL SUBUNIT"/>
    <property type="match status" value="1"/>
</dbReference>
<reference evidence="3" key="1">
    <citation type="submission" date="2017-09" db="EMBL/GenBank/DDBJ databases">
        <title>Depth-based differentiation of microbial function through sediment-hosted aquifers and enrichment of novel symbionts in the deep terrestrial subsurface.</title>
        <authorList>
            <person name="Probst A.J."/>
            <person name="Ladd B."/>
            <person name="Jarett J.K."/>
            <person name="Geller-Mcgrath D.E."/>
            <person name="Sieber C.M.K."/>
            <person name="Emerson J.B."/>
            <person name="Anantharaman K."/>
            <person name="Thomas B.C."/>
            <person name="Malmstrom R."/>
            <person name="Stieglmeier M."/>
            <person name="Klingl A."/>
            <person name="Woyke T."/>
            <person name="Ryan C.M."/>
            <person name="Banfield J.F."/>
        </authorList>
    </citation>
    <scope>NUCLEOTIDE SEQUENCE [LARGE SCALE GENOMIC DNA]</scope>
</reference>
<sequence length="132" mass="14301">MVNARLGKEVYVETPDEVGMLAKISTVLAGAGINIQAICGYGEGGKAKFRIVTSDNKKTMDTLKPLKFTMKEQEIVFLELEDKTGAISEVCRKLSSEKANLTHIYGTTSSISGKSLLIISSNDNVKIAKLFV</sequence>
<name>A0A2M7S848_9BACT</name>
<proteinExistence type="predicted"/>
<dbReference type="InterPro" id="IPR045865">
    <property type="entry name" value="ACT-like_dom_sf"/>
</dbReference>
<feature type="domain" description="ACT" evidence="1">
    <location>
        <begin position="9"/>
        <end position="85"/>
    </location>
</feature>
<protein>
    <recommendedName>
        <fullName evidence="1">ACT domain-containing protein</fullName>
    </recommendedName>
</protein>
<accession>A0A2M7S848</accession>
<dbReference type="Pfam" id="PF01842">
    <property type="entry name" value="ACT"/>
    <property type="match status" value="1"/>
</dbReference>
<dbReference type="AlphaFoldDB" id="A0A2M7S848"/>